<dbReference type="InterPro" id="IPR040911">
    <property type="entry name" value="Exostosin_GT47"/>
</dbReference>
<keyword evidence="6" id="KW-0472">Membrane</keyword>
<comment type="similarity">
    <text evidence="2">Belongs to the glycosyltransferase 47 family.</text>
</comment>
<evidence type="ECO:0000256" key="1">
    <source>
        <dbReference type="ARBA" id="ARBA00004323"/>
    </source>
</evidence>
<dbReference type="Pfam" id="PF03016">
    <property type="entry name" value="Exostosin_GT47"/>
    <property type="match status" value="1"/>
</dbReference>
<feature type="transmembrane region" description="Helical" evidence="6">
    <location>
        <begin position="12"/>
        <end position="32"/>
    </location>
</feature>
<proteinExistence type="inferred from homology"/>
<sequence length="475" mass="54634">MEGLRSSSTTLVLFPVFLIVTIIILCFPSVYLENLSAIFPSFTTNQTPSVSPSGASINVVTYIKVSRVEAELADARAAIREAIRTRNCTSDEEETFVSTGSVYRNPYAFHQSHVEMMKRFKIWVYREGEMPLVHMGPMKHIYAIEGQFISEIESKKSTFVASHPEEAHAFFLPVSVAYIVKYVYMPITTYDRERLVRIFTDYIKVVANKYPFWNRTYGADHFMLSCHDWAPEVSVPDPELYRNLIRVLCNANSSEGFHPKRDVTLPELNLPPQGFSRHWRFSRPPDKRIILAFFAGGGHGDVRKSLLYHWKDKDDEVQVHGYLSKGQDYNKLMGKSKFCLCPSGFEVASPRLIESFYAGCVPVIISDSYVLPFSDVLDWSKFSVEIPVERMSDIKKILKGIPEKKYRRMQKRVLKVRRHFELNRPAKPFDLLHMNGEPHRISFRIQNPPIEDVAVRRPAGWDLTLLQCFNLDSAS</sequence>
<keyword evidence="4" id="KW-0735">Signal-anchor</keyword>
<dbReference type="EMBL" id="VEPZ02001419">
    <property type="protein sequence ID" value="KAE8674325.1"/>
    <property type="molecule type" value="Genomic_DNA"/>
</dbReference>
<keyword evidence="6" id="KW-0812">Transmembrane</keyword>
<dbReference type="PANTHER" id="PTHR11062">
    <property type="entry name" value="EXOSTOSIN HEPARAN SULFATE GLYCOSYLTRANSFERASE -RELATED"/>
    <property type="match status" value="1"/>
</dbReference>
<evidence type="ECO:0000256" key="5">
    <source>
        <dbReference type="ARBA" id="ARBA00023034"/>
    </source>
</evidence>
<protein>
    <submittedName>
        <fullName evidence="8">Xylogalacturonan beta-1,3-xylosyltransferase</fullName>
    </submittedName>
</protein>
<comment type="subcellular location">
    <subcellularLocation>
        <location evidence="1">Golgi apparatus membrane</location>
        <topology evidence="1">Single-pass type II membrane protein</topology>
    </subcellularLocation>
</comment>
<evidence type="ECO:0000256" key="3">
    <source>
        <dbReference type="ARBA" id="ARBA00022676"/>
    </source>
</evidence>
<evidence type="ECO:0000313" key="8">
    <source>
        <dbReference type="EMBL" id="KAE8674325.1"/>
    </source>
</evidence>
<keyword evidence="5" id="KW-0333">Golgi apparatus</keyword>
<keyword evidence="9" id="KW-1185">Reference proteome</keyword>
<dbReference type="PANTHER" id="PTHR11062:SF124">
    <property type="entry name" value="XYLOGALACTURONAN BETA-1,3-XYLOSYLTRANSFERASE"/>
    <property type="match status" value="1"/>
</dbReference>
<reference evidence="8" key="1">
    <citation type="submission" date="2019-09" db="EMBL/GenBank/DDBJ databases">
        <title>Draft genome information of white flower Hibiscus syriacus.</title>
        <authorList>
            <person name="Kim Y.-M."/>
        </authorList>
    </citation>
    <scope>NUCLEOTIDE SEQUENCE [LARGE SCALE GENOMIC DNA]</scope>
    <source>
        <strain evidence="8">YM2019G1</strain>
    </source>
</reference>
<evidence type="ECO:0000256" key="2">
    <source>
        <dbReference type="ARBA" id="ARBA00010271"/>
    </source>
</evidence>
<evidence type="ECO:0000256" key="4">
    <source>
        <dbReference type="ARBA" id="ARBA00022968"/>
    </source>
</evidence>
<keyword evidence="3" id="KW-0328">Glycosyltransferase</keyword>
<organism evidence="8 9">
    <name type="scientific">Hibiscus syriacus</name>
    <name type="common">Rose of Sharon</name>
    <dbReference type="NCBI Taxonomy" id="106335"/>
    <lineage>
        <taxon>Eukaryota</taxon>
        <taxon>Viridiplantae</taxon>
        <taxon>Streptophyta</taxon>
        <taxon>Embryophyta</taxon>
        <taxon>Tracheophyta</taxon>
        <taxon>Spermatophyta</taxon>
        <taxon>Magnoliopsida</taxon>
        <taxon>eudicotyledons</taxon>
        <taxon>Gunneridae</taxon>
        <taxon>Pentapetalae</taxon>
        <taxon>rosids</taxon>
        <taxon>malvids</taxon>
        <taxon>Malvales</taxon>
        <taxon>Malvaceae</taxon>
        <taxon>Malvoideae</taxon>
        <taxon>Hibiscus</taxon>
    </lineage>
</organism>
<keyword evidence="6" id="KW-1133">Transmembrane helix</keyword>
<accession>A0A6A2Y1V9</accession>
<keyword evidence="3" id="KW-0808">Transferase</keyword>
<dbReference type="GO" id="GO:0016757">
    <property type="term" value="F:glycosyltransferase activity"/>
    <property type="evidence" value="ECO:0007669"/>
    <property type="project" value="UniProtKB-KW"/>
</dbReference>
<comment type="caution">
    <text evidence="8">The sequence shown here is derived from an EMBL/GenBank/DDBJ whole genome shotgun (WGS) entry which is preliminary data.</text>
</comment>
<feature type="domain" description="Exostosin GT47" evidence="7">
    <location>
        <begin position="117"/>
        <end position="399"/>
    </location>
</feature>
<gene>
    <name evidence="8" type="ORF">F3Y22_tig00111758pilonHSYRG00068</name>
</gene>
<dbReference type="AlphaFoldDB" id="A0A6A2Y1V9"/>
<dbReference type="InterPro" id="IPR004263">
    <property type="entry name" value="Exostosin"/>
</dbReference>
<dbReference type="GO" id="GO:0000139">
    <property type="term" value="C:Golgi membrane"/>
    <property type="evidence" value="ECO:0007669"/>
    <property type="project" value="UniProtKB-SubCell"/>
</dbReference>
<evidence type="ECO:0000259" key="7">
    <source>
        <dbReference type="Pfam" id="PF03016"/>
    </source>
</evidence>
<dbReference type="Gene3D" id="3.40.50.2000">
    <property type="entry name" value="Glycogen Phosphorylase B"/>
    <property type="match status" value="1"/>
</dbReference>
<name>A0A6A2Y1V9_HIBSY</name>
<dbReference type="Proteomes" id="UP000436088">
    <property type="component" value="Unassembled WGS sequence"/>
</dbReference>
<evidence type="ECO:0000313" key="9">
    <source>
        <dbReference type="Proteomes" id="UP000436088"/>
    </source>
</evidence>
<evidence type="ECO:0000256" key="6">
    <source>
        <dbReference type="SAM" id="Phobius"/>
    </source>
</evidence>